<organism evidence="8 9">
    <name type="scientific">Pedobacter lithocola</name>
    <dbReference type="NCBI Taxonomy" id="1908239"/>
    <lineage>
        <taxon>Bacteria</taxon>
        <taxon>Pseudomonadati</taxon>
        <taxon>Bacteroidota</taxon>
        <taxon>Sphingobacteriia</taxon>
        <taxon>Sphingobacteriales</taxon>
        <taxon>Sphingobacteriaceae</taxon>
        <taxon>Pedobacter</taxon>
    </lineage>
</organism>
<reference evidence="9" key="1">
    <citation type="journal article" date="2019" name="Int. J. Syst. Evol. Microbiol.">
        <title>The Global Catalogue of Microorganisms (GCM) 10K type strain sequencing project: providing services to taxonomists for standard genome sequencing and annotation.</title>
        <authorList>
            <consortium name="The Broad Institute Genomics Platform"/>
            <consortium name="The Broad Institute Genome Sequencing Center for Infectious Disease"/>
            <person name="Wu L."/>
            <person name="Ma J."/>
        </authorList>
    </citation>
    <scope>NUCLEOTIDE SEQUENCE [LARGE SCALE GENOMIC DNA]</scope>
    <source>
        <strain evidence="9">CCM 8691</strain>
    </source>
</reference>
<dbReference type="SUPFAM" id="SSF53218">
    <property type="entry name" value="Molybdenum cofactor biosynthesis proteins"/>
    <property type="match status" value="1"/>
</dbReference>
<keyword evidence="6" id="KW-0479">Metal-binding</keyword>
<keyword evidence="6" id="KW-0460">Magnesium</keyword>
<dbReference type="RefSeq" id="WP_378984071.1">
    <property type="nucleotide sequence ID" value="NZ_JBHSBW010000007.1"/>
</dbReference>
<dbReference type="InterPro" id="IPR001453">
    <property type="entry name" value="MoaB/Mog_dom"/>
</dbReference>
<dbReference type="SMART" id="SM00852">
    <property type="entry name" value="MoCF_biosynth"/>
    <property type="match status" value="1"/>
</dbReference>
<evidence type="ECO:0000259" key="7">
    <source>
        <dbReference type="SMART" id="SM00852"/>
    </source>
</evidence>
<dbReference type="Gene3D" id="2.170.190.11">
    <property type="entry name" value="Molybdopterin biosynthesis moea protein, domain 3"/>
    <property type="match status" value="1"/>
</dbReference>
<protein>
    <recommendedName>
        <fullName evidence="6">Molybdopterin molybdenumtransferase</fullName>
        <ecNumber evidence="6">2.10.1.1</ecNumber>
    </recommendedName>
</protein>
<dbReference type="SUPFAM" id="SSF63867">
    <property type="entry name" value="MoeA C-terminal domain-like"/>
    <property type="match status" value="1"/>
</dbReference>
<gene>
    <name evidence="8" type="primary">glp</name>
    <name evidence="8" type="ORF">ACFOWA_08700</name>
</gene>
<dbReference type="EC" id="2.10.1.1" evidence="6"/>
<comment type="pathway">
    <text evidence="2 6">Cofactor biosynthesis; molybdopterin biosynthesis.</text>
</comment>
<dbReference type="InterPro" id="IPR038987">
    <property type="entry name" value="MoeA-like"/>
</dbReference>
<dbReference type="SUPFAM" id="SSF63882">
    <property type="entry name" value="MoeA N-terminal region -like"/>
    <property type="match status" value="1"/>
</dbReference>
<dbReference type="NCBIfam" id="NF045515">
    <property type="entry name" value="Glp_gephyrin"/>
    <property type="match status" value="1"/>
</dbReference>
<keyword evidence="6" id="KW-0808">Transferase</keyword>
<proteinExistence type="inferred from homology"/>
<dbReference type="EMBL" id="JBHSBW010000007">
    <property type="protein sequence ID" value="MFC4211256.1"/>
    <property type="molecule type" value="Genomic_DNA"/>
</dbReference>
<dbReference type="PANTHER" id="PTHR10192:SF5">
    <property type="entry name" value="GEPHYRIN"/>
    <property type="match status" value="1"/>
</dbReference>
<dbReference type="Gene3D" id="3.90.105.10">
    <property type="entry name" value="Molybdopterin biosynthesis moea protein, domain 2"/>
    <property type="match status" value="1"/>
</dbReference>
<evidence type="ECO:0000313" key="9">
    <source>
        <dbReference type="Proteomes" id="UP001595789"/>
    </source>
</evidence>
<dbReference type="Gene3D" id="2.40.340.10">
    <property type="entry name" value="MoeA, C-terminal, domain IV"/>
    <property type="match status" value="1"/>
</dbReference>
<accession>A0ABV8PAT2</accession>
<keyword evidence="4 6" id="KW-0501">Molybdenum cofactor biosynthesis</keyword>
<evidence type="ECO:0000256" key="3">
    <source>
        <dbReference type="ARBA" id="ARBA00010763"/>
    </source>
</evidence>
<name>A0ABV8PAT2_9SPHI</name>
<comment type="similarity">
    <text evidence="3 6">Belongs to the MoeA family.</text>
</comment>
<dbReference type="Pfam" id="PF03454">
    <property type="entry name" value="MoeA_C"/>
    <property type="match status" value="1"/>
</dbReference>
<evidence type="ECO:0000256" key="5">
    <source>
        <dbReference type="ARBA" id="ARBA00047317"/>
    </source>
</evidence>
<comment type="catalytic activity">
    <reaction evidence="5">
        <text>adenylyl-molybdopterin + molybdate = Mo-molybdopterin + AMP + H(+)</text>
        <dbReference type="Rhea" id="RHEA:35047"/>
        <dbReference type="ChEBI" id="CHEBI:15378"/>
        <dbReference type="ChEBI" id="CHEBI:36264"/>
        <dbReference type="ChEBI" id="CHEBI:62727"/>
        <dbReference type="ChEBI" id="CHEBI:71302"/>
        <dbReference type="ChEBI" id="CHEBI:456215"/>
        <dbReference type="EC" id="2.10.1.1"/>
    </reaction>
</comment>
<dbReference type="InterPro" id="IPR036688">
    <property type="entry name" value="MoeA_C_domain_IV_sf"/>
</dbReference>
<keyword evidence="9" id="KW-1185">Reference proteome</keyword>
<dbReference type="NCBIfam" id="TIGR00177">
    <property type="entry name" value="molyb_syn"/>
    <property type="match status" value="1"/>
</dbReference>
<dbReference type="InterPro" id="IPR036135">
    <property type="entry name" value="MoeA_linker/N_sf"/>
</dbReference>
<evidence type="ECO:0000256" key="1">
    <source>
        <dbReference type="ARBA" id="ARBA00002901"/>
    </source>
</evidence>
<evidence type="ECO:0000256" key="2">
    <source>
        <dbReference type="ARBA" id="ARBA00005046"/>
    </source>
</evidence>
<comment type="cofactor">
    <cofactor evidence="6">
        <name>Mg(2+)</name>
        <dbReference type="ChEBI" id="CHEBI:18420"/>
    </cofactor>
</comment>
<sequence length="392" mass="42326">MITVQEAKQLIVEHTLKCSPIIQHISASHQHVLAADVYAICNIPAFKQSSMDGYAIKFSDKDLPLELVGEMAAGTSQNLEITAGQACRIFTGAPLPHGADTVVMQEKISLENGKLIIQDNNLSLGLNTRDEGSEIEIGALAMQEGNYLTAAAIGFLAGVGVTEVLVYPLPKVSIILTGKELTKPGFPLLFGQVYESNSYSLTAALNQAGITDVAVLEADDDLEILTQVIQKVLSQSDIIILTGGVSVGDYDFVLEASRLCNIEQIFHKVKQKPGKPLFFGKLNQKLIFGLPGNPSSVLSCFYNYVLPAISLFSGKQNPVKEIKAELLNDYKKPIGLTHFLKGNYNDGKAAALGAQDSYRLSSFAQANCLIMLEEGEEHFAKGDVVNVLLIPE</sequence>
<dbReference type="Proteomes" id="UP001595789">
    <property type="component" value="Unassembled WGS sequence"/>
</dbReference>
<evidence type="ECO:0000313" key="8">
    <source>
        <dbReference type="EMBL" id="MFC4211256.1"/>
    </source>
</evidence>
<comment type="function">
    <text evidence="1 6">Catalyzes the insertion of molybdate into adenylated molybdopterin with the concomitant release of AMP.</text>
</comment>
<dbReference type="InterPro" id="IPR036425">
    <property type="entry name" value="MoaB/Mog-like_dom_sf"/>
</dbReference>
<dbReference type="InterPro" id="IPR005111">
    <property type="entry name" value="MoeA_C_domain_IV"/>
</dbReference>
<keyword evidence="6" id="KW-0500">Molybdenum</keyword>
<evidence type="ECO:0000256" key="6">
    <source>
        <dbReference type="RuleBase" id="RU365090"/>
    </source>
</evidence>
<dbReference type="PANTHER" id="PTHR10192">
    <property type="entry name" value="MOLYBDOPTERIN BIOSYNTHESIS PROTEIN"/>
    <property type="match status" value="1"/>
</dbReference>
<dbReference type="CDD" id="cd00887">
    <property type="entry name" value="MoeA"/>
    <property type="match status" value="1"/>
</dbReference>
<dbReference type="Pfam" id="PF03453">
    <property type="entry name" value="MoeA_N"/>
    <property type="match status" value="1"/>
</dbReference>
<dbReference type="Pfam" id="PF00994">
    <property type="entry name" value="MoCF_biosynth"/>
    <property type="match status" value="1"/>
</dbReference>
<dbReference type="InterPro" id="IPR005110">
    <property type="entry name" value="MoeA_linker/N"/>
</dbReference>
<dbReference type="Gene3D" id="3.40.980.10">
    <property type="entry name" value="MoaB/Mog-like domain"/>
    <property type="match status" value="1"/>
</dbReference>
<comment type="caution">
    <text evidence="8">The sequence shown here is derived from an EMBL/GenBank/DDBJ whole genome shotgun (WGS) entry which is preliminary data.</text>
</comment>
<feature type="domain" description="MoaB/Mog" evidence="7">
    <location>
        <begin position="173"/>
        <end position="311"/>
    </location>
</feature>
<evidence type="ECO:0000256" key="4">
    <source>
        <dbReference type="ARBA" id="ARBA00023150"/>
    </source>
</evidence>